<gene>
    <name evidence="2" type="ORF">QTJ16_000646</name>
</gene>
<sequence length="963" mass="105872">MNTVTNSEEKNGVTDGGLWVASLFILPLLALRDLESLLIILNREIYRDAFLPQPSLRRNKPWERAPVAAHAPRLAGKKIWKKPSSLRSGNQMNENKENAVDAELEKSGNGSRKRMRGAGGKENITMPAWMNVVDVKGEQLGREEVGGSPRKRGWDQDALVVPKKRTNADHIVTPRKALGRVEGNIAAVSGVQSPIKALLNDVGGVEPRRRKSMKMCRRISRGDLVVENSIDAEPMMRRESFDVTSNVEFSTRDVGSETSFTVQAFKGFETSPSVLLQSPVTTPASEEPQTFESFSPRRGSIAETLGEQDAQNSAEEQTTESGPFNNAGDTSVSQQDVVSCLENELSEDDSTVSHNDKEHATDLPNVEKWLLIPQKVTFNIAEAQELSQSTQPQLSTSKPTEMQTTAESTPQTSLKVAAGLSPVAIDKVLDTASPVKHAQTPKSKRKAAHRWGTRRSTRNTRASSTQEEVSIPLVGESQDFFAVKSMTTLGQVNNAEISAENALASAVVVPEVAVEDAELGVEDIRLPSEIKFQNEPESQRSVETGADDTNETSETGKASLEKQHAAKEQNLLRLDEDEVAPENIDQQAEEMSKRVISLEESLQSEKISTPEPKENSTRLSTLQNVPILSESSAEESSGQAAGHPELADPTAIPTTSNVAVSPTDRVNEELRETSTPDPTTTELTQKISDKTKCTSSEQDDTDMLRDFLTRVKANKAAMAKTSIPKRKRSLPHSPIQIPLETVEPILSPSSPKSKDEFDVGLPDPSPTKRRKRDHDHARSEADTTEPRPIRRSGRTRLPGKAIPTALSFIPVRRIGQDGDSTVTLRRNEEKELAALTRVNTRKNKGGALQPNEYLAKMTEEKEDPVARKRPLKDASWEEKGKLSKKKSLLWAEDLVKFHTEEGSGKKAEFDTEKQIKVETVRVVKEKKVVGVEKASVKVGMRSKMTLGMAANGTPAPKRRSRRA</sequence>
<protein>
    <submittedName>
        <fullName evidence="2">Uncharacterized protein</fullName>
    </submittedName>
</protein>
<feature type="compositionally biased region" description="Polar residues" evidence="1">
    <location>
        <begin position="309"/>
        <end position="336"/>
    </location>
</feature>
<feature type="region of interest" description="Disordered" evidence="1">
    <location>
        <begin position="843"/>
        <end position="878"/>
    </location>
</feature>
<evidence type="ECO:0000256" key="1">
    <source>
        <dbReference type="SAM" id="MobiDB-lite"/>
    </source>
</evidence>
<proteinExistence type="predicted"/>
<feature type="compositionally biased region" description="Polar residues" evidence="1">
    <location>
        <begin position="398"/>
        <end position="414"/>
    </location>
</feature>
<feature type="compositionally biased region" description="Low complexity" evidence="1">
    <location>
        <begin position="675"/>
        <end position="684"/>
    </location>
</feature>
<feature type="compositionally biased region" description="Basic and acidic residues" evidence="1">
    <location>
        <begin position="665"/>
        <end position="674"/>
    </location>
</feature>
<dbReference type="EMBL" id="JAUBYV010000001">
    <property type="protein sequence ID" value="KAK2629826.1"/>
    <property type="molecule type" value="Genomic_DNA"/>
</dbReference>
<feature type="compositionally biased region" description="Basic and acidic residues" evidence="1">
    <location>
        <begin position="530"/>
        <end position="540"/>
    </location>
</feature>
<feature type="region of interest" description="Disordered" evidence="1">
    <location>
        <begin position="715"/>
        <end position="801"/>
    </location>
</feature>
<dbReference type="Proteomes" id="UP001285354">
    <property type="component" value="Unassembled WGS sequence"/>
</dbReference>
<feature type="compositionally biased region" description="Low complexity" evidence="1">
    <location>
        <begin position="629"/>
        <end position="642"/>
    </location>
</feature>
<feature type="region of interest" description="Disordered" evidence="1">
    <location>
        <begin position="276"/>
        <end position="336"/>
    </location>
</feature>
<name>A0AAD9T5B6_9HELO</name>
<feature type="compositionally biased region" description="Polar residues" evidence="1">
    <location>
        <begin position="617"/>
        <end position="626"/>
    </location>
</feature>
<keyword evidence="3" id="KW-1185">Reference proteome</keyword>
<feature type="region of interest" description="Disordered" evidence="1">
    <location>
        <begin position="431"/>
        <end position="468"/>
    </location>
</feature>
<feature type="compositionally biased region" description="Polar residues" evidence="1">
    <location>
        <begin position="276"/>
        <end position="293"/>
    </location>
</feature>
<feature type="region of interest" description="Disordered" evidence="1">
    <location>
        <begin position="82"/>
        <end position="119"/>
    </location>
</feature>
<evidence type="ECO:0000313" key="2">
    <source>
        <dbReference type="EMBL" id="KAK2629826.1"/>
    </source>
</evidence>
<feature type="compositionally biased region" description="Basic residues" evidence="1">
    <location>
        <begin position="442"/>
        <end position="458"/>
    </location>
</feature>
<feature type="compositionally biased region" description="Basic and acidic residues" evidence="1">
    <location>
        <begin position="94"/>
        <end position="106"/>
    </location>
</feature>
<comment type="caution">
    <text evidence="2">The sequence shown here is derived from an EMBL/GenBank/DDBJ whole genome shotgun (WGS) entry which is preliminary data.</text>
</comment>
<reference evidence="2" key="1">
    <citation type="submission" date="2023-06" db="EMBL/GenBank/DDBJ databases">
        <title>Draft genome of Marssonina rosae.</title>
        <authorList>
            <person name="Cheng Q."/>
        </authorList>
    </citation>
    <scope>NUCLEOTIDE SEQUENCE</scope>
    <source>
        <strain evidence="2">R4</strain>
    </source>
</reference>
<dbReference type="AlphaFoldDB" id="A0AAD9T5B6"/>
<feature type="region of interest" description="Disordered" evidence="1">
    <location>
        <begin position="530"/>
        <end position="700"/>
    </location>
</feature>
<organism evidence="2 3">
    <name type="scientific">Diplocarpon rosae</name>
    <dbReference type="NCBI Taxonomy" id="946125"/>
    <lineage>
        <taxon>Eukaryota</taxon>
        <taxon>Fungi</taxon>
        <taxon>Dikarya</taxon>
        <taxon>Ascomycota</taxon>
        <taxon>Pezizomycotina</taxon>
        <taxon>Leotiomycetes</taxon>
        <taxon>Helotiales</taxon>
        <taxon>Drepanopezizaceae</taxon>
        <taxon>Diplocarpon</taxon>
    </lineage>
</organism>
<feature type="compositionally biased region" description="Basic and acidic residues" evidence="1">
    <location>
        <begin position="774"/>
        <end position="788"/>
    </location>
</feature>
<evidence type="ECO:0000313" key="3">
    <source>
        <dbReference type="Proteomes" id="UP001285354"/>
    </source>
</evidence>
<feature type="region of interest" description="Disordered" evidence="1">
    <location>
        <begin position="385"/>
        <end position="414"/>
    </location>
</feature>
<accession>A0AAD9T5B6</accession>
<feature type="compositionally biased region" description="Low complexity" evidence="1">
    <location>
        <begin position="385"/>
        <end position="397"/>
    </location>
</feature>
<feature type="compositionally biased region" description="Basic and acidic residues" evidence="1">
    <location>
        <begin position="857"/>
        <end position="878"/>
    </location>
</feature>